<keyword evidence="2" id="KW-0732">Signal</keyword>
<evidence type="ECO:0008006" key="5">
    <source>
        <dbReference type="Google" id="ProtNLM"/>
    </source>
</evidence>
<organism evidence="3 4">
    <name type="scientific">Microthlaspi erraticum</name>
    <dbReference type="NCBI Taxonomy" id="1685480"/>
    <lineage>
        <taxon>Eukaryota</taxon>
        <taxon>Viridiplantae</taxon>
        <taxon>Streptophyta</taxon>
        <taxon>Embryophyta</taxon>
        <taxon>Tracheophyta</taxon>
        <taxon>Spermatophyta</taxon>
        <taxon>Magnoliopsida</taxon>
        <taxon>eudicotyledons</taxon>
        <taxon>Gunneridae</taxon>
        <taxon>Pentapetalae</taxon>
        <taxon>rosids</taxon>
        <taxon>malvids</taxon>
        <taxon>Brassicales</taxon>
        <taxon>Brassicaceae</taxon>
        <taxon>Coluteocarpeae</taxon>
        <taxon>Microthlaspi</taxon>
    </lineage>
</organism>
<sequence length="100" mass="11099">MVKLGCVVALCAFSLLLSIAQQRLVAPHSFLVFPILEPVLNESHPHQPCYVVAFIPSRKHPWTRTPPRADSPRRRSLASRSRGSHSASSNLKAFTNTLVK</sequence>
<dbReference type="AlphaFoldDB" id="A0A6D2HGB1"/>
<feature type="compositionally biased region" description="Low complexity" evidence="1">
    <location>
        <begin position="78"/>
        <end position="89"/>
    </location>
</feature>
<evidence type="ECO:0000256" key="2">
    <source>
        <dbReference type="SAM" id="SignalP"/>
    </source>
</evidence>
<keyword evidence="4" id="KW-1185">Reference proteome</keyword>
<feature type="region of interest" description="Disordered" evidence="1">
    <location>
        <begin position="59"/>
        <end position="100"/>
    </location>
</feature>
<dbReference type="Proteomes" id="UP000467841">
    <property type="component" value="Unassembled WGS sequence"/>
</dbReference>
<evidence type="ECO:0000256" key="1">
    <source>
        <dbReference type="SAM" id="MobiDB-lite"/>
    </source>
</evidence>
<name>A0A6D2HGB1_9BRAS</name>
<feature type="signal peptide" evidence="2">
    <location>
        <begin position="1"/>
        <end position="20"/>
    </location>
</feature>
<evidence type="ECO:0000313" key="4">
    <source>
        <dbReference type="Proteomes" id="UP000467841"/>
    </source>
</evidence>
<reference evidence="3" key="1">
    <citation type="submission" date="2020-01" db="EMBL/GenBank/DDBJ databases">
        <authorList>
            <person name="Mishra B."/>
        </authorList>
    </citation>
    <scope>NUCLEOTIDE SEQUENCE [LARGE SCALE GENOMIC DNA]</scope>
</reference>
<gene>
    <name evidence="3" type="ORF">MERR_LOCUS614</name>
</gene>
<evidence type="ECO:0000313" key="3">
    <source>
        <dbReference type="EMBL" id="CAA7013380.1"/>
    </source>
</evidence>
<proteinExistence type="predicted"/>
<feature type="compositionally biased region" description="Polar residues" evidence="1">
    <location>
        <begin position="90"/>
        <end position="100"/>
    </location>
</feature>
<comment type="caution">
    <text evidence="3">The sequence shown here is derived from an EMBL/GenBank/DDBJ whole genome shotgun (WGS) entry which is preliminary data.</text>
</comment>
<protein>
    <recommendedName>
        <fullName evidence="5">Secreted protein</fullName>
    </recommendedName>
</protein>
<feature type="chain" id="PRO_5025382101" description="Secreted protein" evidence="2">
    <location>
        <begin position="21"/>
        <end position="100"/>
    </location>
</feature>
<accession>A0A6D2HGB1</accession>
<dbReference type="EMBL" id="CACVBM020000044">
    <property type="protein sequence ID" value="CAA7013380.1"/>
    <property type="molecule type" value="Genomic_DNA"/>
</dbReference>